<dbReference type="Gene3D" id="3.40.710.10">
    <property type="entry name" value="DD-peptidase/beta-lactamase superfamily"/>
    <property type="match status" value="1"/>
</dbReference>
<dbReference type="GO" id="GO:0008658">
    <property type="term" value="F:penicillin binding"/>
    <property type="evidence" value="ECO:0007669"/>
    <property type="project" value="InterPro"/>
</dbReference>
<reference evidence="2" key="1">
    <citation type="submission" date="2020-09" db="EMBL/GenBank/DDBJ databases">
        <title>A novel bacterium of genus Bacillus, isolated from South China Sea.</title>
        <authorList>
            <person name="Huang H."/>
            <person name="Mo K."/>
            <person name="Hu Y."/>
        </authorList>
    </citation>
    <scope>NUCLEOTIDE SEQUENCE</scope>
    <source>
        <strain evidence="2">IB182487</strain>
    </source>
</reference>
<comment type="caution">
    <text evidence="2">The sequence shown here is derived from an EMBL/GenBank/DDBJ whole genome shotgun (WGS) entry which is preliminary data.</text>
</comment>
<keyword evidence="3" id="KW-1185">Reference proteome</keyword>
<accession>A0A926RYR8</accession>
<dbReference type="PANTHER" id="PTHR30627">
    <property type="entry name" value="PEPTIDOGLYCAN D,D-TRANSPEPTIDASE"/>
    <property type="match status" value="1"/>
</dbReference>
<dbReference type="InterPro" id="IPR036138">
    <property type="entry name" value="PBP_dimer_sf"/>
</dbReference>
<dbReference type="SUPFAM" id="SSF56601">
    <property type="entry name" value="beta-lactamase/transpeptidase-like"/>
    <property type="match status" value="1"/>
</dbReference>
<evidence type="ECO:0000259" key="1">
    <source>
        <dbReference type="Pfam" id="PF00905"/>
    </source>
</evidence>
<dbReference type="PANTHER" id="PTHR30627:SF24">
    <property type="entry name" value="PENICILLIN-BINDING PROTEIN 4B"/>
    <property type="match status" value="1"/>
</dbReference>
<organism evidence="2 3">
    <name type="scientific">Metabacillus arenae</name>
    <dbReference type="NCBI Taxonomy" id="2771434"/>
    <lineage>
        <taxon>Bacteria</taxon>
        <taxon>Bacillati</taxon>
        <taxon>Bacillota</taxon>
        <taxon>Bacilli</taxon>
        <taxon>Bacillales</taxon>
        <taxon>Bacillaceae</taxon>
        <taxon>Metabacillus</taxon>
    </lineage>
</organism>
<dbReference type="GO" id="GO:0071972">
    <property type="term" value="F:peptidoglycan L,D-transpeptidase activity"/>
    <property type="evidence" value="ECO:0007669"/>
    <property type="project" value="TreeGrafter"/>
</dbReference>
<dbReference type="InterPro" id="IPR001460">
    <property type="entry name" value="PCN-bd_Tpept"/>
</dbReference>
<feature type="domain" description="Penicillin-binding protein transpeptidase" evidence="1">
    <location>
        <begin position="263"/>
        <end position="565"/>
    </location>
</feature>
<sequence>MISSKRLKWMGFVILAVFFILIGRLAEIQLFTSESFSENHVNLVEESVNQRTQEVLIDDGRGRFVDRNLKPLSDKREPTLVLFPFVLETSWPMEQLSSMINVPVTKINDWLEEAKEPLILGEKQGVKLSEQDIKKINDMKVPGVFGIYKQIPLKDSIADHTIGLTSENEEYFRKKYPDKDLIPGKTKVGVTGLEEAYDEFLLPDTETKLLYHVDGNGHPLFGVNVKYLADSNPFYPVSIKTTIDADIQKTAESLLNSHSIESGGLVLLDAKTSELLALVSKPDLDLKNKNSQLNHMIQPSFPGSVFKTVIAAAAIENNLDHPSRTFNCDLNLYGEADDEKEAGALTFQESFAESCNYTFTTLANELLEKDKNAIEVYADKLGLIEPVGWQGEIYHYENFRQIPKERKGIIWLDEKEKRVPKAVAQTAIGQKDVRVSPLAIANMMATISRGGQKMQVKLVDSILYKNETTMHSFSSNQLDGEKIDKYTAEQLQKLLRHVVTDGKGTGRRFQTSLYSVAGKSGTAETGKKNQQGEKLYHKWFAGYFPVENPKYALAVVHMDTKSEEAATNGLYEDMVKELHAFDKKRPR</sequence>
<dbReference type="Gene3D" id="3.90.1310.10">
    <property type="entry name" value="Penicillin-binding protein 2a (Domain 2)"/>
    <property type="match status" value="1"/>
</dbReference>
<protein>
    <submittedName>
        <fullName evidence="2">Penicillin-binding protein 2</fullName>
    </submittedName>
</protein>
<dbReference type="AlphaFoldDB" id="A0A926RYR8"/>
<evidence type="ECO:0000313" key="2">
    <source>
        <dbReference type="EMBL" id="MBD1382055.1"/>
    </source>
</evidence>
<evidence type="ECO:0000313" key="3">
    <source>
        <dbReference type="Proteomes" id="UP000626844"/>
    </source>
</evidence>
<dbReference type="RefSeq" id="WP_191159871.1">
    <property type="nucleotide sequence ID" value="NZ_JACXAI010000025.1"/>
</dbReference>
<proteinExistence type="predicted"/>
<dbReference type="Proteomes" id="UP000626844">
    <property type="component" value="Unassembled WGS sequence"/>
</dbReference>
<dbReference type="InterPro" id="IPR050515">
    <property type="entry name" value="Beta-lactam/transpept"/>
</dbReference>
<dbReference type="GO" id="GO:0005886">
    <property type="term" value="C:plasma membrane"/>
    <property type="evidence" value="ECO:0007669"/>
    <property type="project" value="TreeGrafter"/>
</dbReference>
<gene>
    <name evidence="2" type="ORF">IC621_17640</name>
</gene>
<dbReference type="InterPro" id="IPR012338">
    <property type="entry name" value="Beta-lactam/transpept-like"/>
</dbReference>
<dbReference type="SUPFAM" id="SSF56519">
    <property type="entry name" value="Penicillin binding protein dimerisation domain"/>
    <property type="match status" value="1"/>
</dbReference>
<name>A0A926RYR8_9BACI</name>
<dbReference type="EMBL" id="JACXAI010000025">
    <property type="protein sequence ID" value="MBD1382055.1"/>
    <property type="molecule type" value="Genomic_DNA"/>
</dbReference>
<dbReference type="Pfam" id="PF00905">
    <property type="entry name" value="Transpeptidase"/>
    <property type="match status" value="1"/>
</dbReference>
<dbReference type="GO" id="GO:0071555">
    <property type="term" value="P:cell wall organization"/>
    <property type="evidence" value="ECO:0007669"/>
    <property type="project" value="TreeGrafter"/>
</dbReference>